<feature type="domain" description="Type I restriction modification DNA specificity" evidence="4">
    <location>
        <begin position="4"/>
        <end position="158"/>
    </location>
</feature>
<dbReference type="STRING" id="1790137.AXE80_06865"/>
<dbReference type="GO" id="GO:0009307">
    <property type="term" value="P:DNA restriction-modification system"/>
    <property type="evidence" value="ECO:0007669"/>
    <property type="project" value="UniProtKB-KW"/>
</dbReference>
<protein>
    <recommendedName>
        <fullName evidence="4">Type I restriction modification DNA specificity domain-containing protein</fullName>
    </recommendedName>
</protein>
<dbReference type="Pfam" id="PF01420">
    <property type="entry name" value="Methylase_S"/>
    <property type="match status" value="2"/>
</dbReference>
<dbReference type="Proteomes" id="UP000092967">
    <property type="component" value="Chromosome"/>
</dbReference>
<gene>
    <name evidence="5" type="ORF">AXE80_06865</name>
</gene>
<dbReference type="PANTHER" id="PTHR30408:SF12">
    <property type="entry name" value="TYPE I RESTRICTION ENZYME MJAVIII SPECIFICITY SUBUNIT"/>
    <property type="match status" value="1"/>
</dbReference>
<organism evidence="5 6">
    <name type="scientific">Wenyingzhuangia fucanilytica</name>
    <dbReference type="NCBI Taxonomy" id="1790137"/>
    <lineage>
        <taxon>Bacteria</taxon>
        <taxon>Pseudomonadati</taxon>
        <taxon>Bacteroidota</taxon>
        <taxon>Flavobacteriia</taxon>
        <taxon>Flavobacteriales</taxon>
        <taxon>Flavobacteriaceae</taxon>
        <taxon>Wenyingzhuangia</taxon>
    </lineage>
</organism>
<dbReference type="EMBL" id="CP014224">
    <property type="protein sequence ID" value="ANW96019.1"/>
    <property type="molecule type" value="Genomic_DNA"/>
</dbReference>
<dbReference type="GO" id="GO:0003677">
    <property type="term" value="F:DNA binding"/>
    <property type="evidence" value="ECO:0007669"/>
    <property type="project" value="UniProtKB-KW"/>
</dbReference>
<dbReference type="InterPro" id="IPR000055">
    <property type="entry name" value="Restrct_endonuc_typeI_TRD"/>
</dbReference>
<evidence type="ECO:0000256" key="2">
    <source>
        <dbReference type="ARBA" id="ARBA00022747"/>
    </source>
</evidence>
<dbReference type="Gene3D" id="3.90.220.20">
    <property type="entry name" value="DNA methylase specificity domains"/>
    <property type="match status" value="2"/>
</dbReference>
<proteinExistence type="inferred from homology"/>
<evidence type="ECO:0000256" key="1">
    <source>
        <dbReference type="ARBA" id="ARBA00010923"/>
    </source>
</evidence>
<dbReference type="RefSeq" id="WP_068825713.1">
    <property type="nucleotide sequence ID" value="NZ_CP014224.1"/>
</dbReference>
<keyword evidence="2" id="KW-0680">Restriction system</keyword>
<evidence type="ECO:0000259" key="4">
    <source>
        <dbReference type="Pfam" id="PF01420"/>
    </source>
</evidence>
<dbReference type="REBASE" id="152846">
    <property type="entry name" value="S.Wfu1127ORF6870P"/>
</dbReference>
<dbReference type="InterPro" id="IPR052021">
    <property type="entry name" value="Type-I_RS_S_subunit"/>
</dbReference>
<dbReference type="PANTHER" id="PTHR30408">
    <property type="entry name" value="TYPE-1 RESTRICTION ENZYME ECOKI SPECIFICITY PROTEIN"/>
    <property type="match status" value="1"/>
</dbReference>
<evidence type="ECO:0000256" key="3">
    <source>
        <dbReference type="ARBA" id="ARBA00023125"/>
    </source>
</evidence>
<dbReference type="OrthoDB" id="9816225at2"/>
<dbReference type="InterPro" id="IPR044946">
    <property type="entry name" value="Restrct_endonuc_typeI_TRD_sf"/>
</dbReference>
<sequence>MIQKLGEICDFHSGNAWKSSKFKDKGIPIIRINNMKPNATDFKYWDWDEPYDPKFFVEEGDILVSLSGTIKTYKWVGEKALLNQRIVRVTAKENINIDWVYYQLSNVIVRISDKGKNAVIKNVSVTELKKYKVDVPDLPTQNKIVSLLDKASALVQKREKSIALLDELLRAQFLKMFGDPVFNPKGWEMMPISKVINEMKGGWSIGGENRSLKENEIGVLKISAVTSGIFKENEFKAVSKDKIKRQLVFPKKGDLLFSRANTKEMVGSTCLVPKDYDYLFLPDKLWKLIPNKDLINTVFLKPVLSNKGVRMEISKLATGTGGSMKNISKAKLNKMEVIVPPIELQNQFESIYHNIQGQKESLTQSKTALEHLFNSLIQESFKGKIETPKEEVKKKDSIMSEIKKQEGEKVDITNLDLATYLGIPDEITSTQEKWIFDLMSLDEFYQFLLKDNFTKEELFTLQDIEEKLHHFFYHGGDMDFPNASWQQIIFKFLEAKPPLLEQIFEEETATVKLKLTDETFKA</sequence>
<feature type="domain" description="Type I restriction modification DNA specificity" evidence="4">
    <location>
        <begin position="184"/>
        <end position="370"/>
    </location>
</feature>
<evidence type="ECO:0000313" key="5">
    <source>
        <dbReference type="EMBL" id="ANW96019.1"/>
    </source>
</evidence>
<reference evidence="5 6" key="1">
    <citation type="submission" date="2016-02" db="EMBL/GenBank/DDBJ databases">
        <authorList>
            <person name="Wen L."/>
            <person name="He K."/>
            <person name="Yang H."/>
        </authorList>
    </citation>
    <scope>NUCLEOTIDE SEQUENCE [LARGE SCALE GENOMIC DNA]</scope>
    <source>
        <strain evidence="5 6">CZ1127</strain>
    </source>
</reference>
<dbReference type="KEGG" id="wfu:AXE80_06865"/>
<name>A0A1B1Y5K1_9FLAO</name>
<accession>A0A1B1Y5K1</accession>
<dbReference type="CDD" id="cd17261">
    <property type="entry name" value="RMtype1_S_EcoKI-TRD2-CR2_like"/>
    <property type="match status" value="1"/>
</dbReference>
<comment type="similarity">
    <text evidence="1">Belongs to the type-I restriction system S methylase family.</text>
</comment>
<keyword evidence="6" id="KW-1185">Reference proteome</keyword>
<dbReference type="AlphaFoldDB" id="A0A1B1Y5K1"/>
<evidence type="ECO:0000313" key="6">
    <source>
        <dbReference type="Proteomes" id="UP000092967"/>
    </source>
</evidence>
<dbReference type="SUPFAM" id="SSF116734">
    <property type="entry name" value="DNA methylase specificity domain"/>
    <property type="match status" value="2"/>
</dbReference>
<keyword evidence="3" id="KW-0238">DNA-binding</keyword>